<dbReference type="EMBL" id="CACTIH010009094">
    <property type="protein sequence ID" value="CAA3023679.1"/>
    <property type="molecule type" value="Genomic_DNA"/>
</dbReference>
<organism evidence="5 6">
    <name type="scientific">Olea europaea subsp. europaea</name>
    <dbReference type="NCBI Taxonomy" id="158383"/>
    <lineage>
        <taxon>Eukaryota</taxon>
        <taxon>Viridiplantae</taxon>
        <taxon>Streptophyta</taxon>
        <taxon>Embryophyta</taxon>
        <taxon>Tracheophyta</taxon>
        <taxon>Spermatophyta</taxon>
        <taxon>Magnoliopsida</taxon>
        <taxon>eudicotyledons</taxon>
        <taxon>Gunneridae</taxon>
        <taxon>Pentapetalae</taxon>
        <taxon>asterids</taxon>
        <taxon>lamiids</taxon>
        <taxon>Lamiales</taxon>
        <taxon>Oleaceae</taxon>
        <taxon>Oleeae</taxon>
        <taxon>Olea</taxon>
    </lineage>
</organism>
<keyword evidence="1" id="KW-0479">Metal-binding</keyword>
<keyword evidence="2" id="KW-0863">Zinc-finger</keyword>
<dbReference type="InterPro" id="IPR000315">
    <property type="entry name" value="Znf_B-box"/>
</dbReference>
<evidence type="ECO:0000313" key="6">
    <source>
        <dbReference type="Proteomes" id="UP000594638"/>
    </source>
</evidence>
<dbReference type="AlphaFoldDB" id="A0A8S0V2V1"/>
<proteinExistence type="predicted"/>
<reference evidence="5 6" key="1">
    <citation type="submission" date="2019-12" db="EMBL/GenBank/DDBJ databases">
        <authorList>
            <person name="Alioto T."/>
            <person name="Alioto T."/>
            <person name="Gomez Garrido J."/>
        </authorList>
    </citation>
    <scope>NUCLEOTIDE SEQUENCE [LARGE SCALE GENOMIC DNA]</scope>
</reference>
<evidence type="ECO:0000256" key="1">
    <source>
        <dbReference type="ARBA" id="ARBA00022723"/>
    </source>
</evidence>
<keyword evidence="3" id="KW-0862">Zinc</keyword>
<dbReference type="SMART" id="SM00336">
    <property type="entry name" value="BBOX"/>
    <property type="match status" value="1"/>
</dbReference>
<evidence type="ECO:0000256" key="3">
    <source>
        <dbReference type="ARBA" id="ARBA00022833"/>
    </source>
</evidence>
<dbReference type="GO" id="GO:0008270">
    <property type="term" value="F:zinc ion binding"/>
    <property type="evidence" value="ECO:0007669"/>
    <property type="project" value="UniProtKB-KW"/>
</dbReference>
<dbReference type="Proteomes" id="UP000594638">
    <property type="component" value="Unassembled WGS sequence"/>
</dbReference>
<evidence type="ECO:0000313" key="5">
    <source>
        <dbReference type="EMBL" id="CAA3023679.1"/>
    </source>
</evidence>
<dbReference type="PANTHER" id="PTHR31717">
    <property type="entry name" value="ZINC FINGER PROTEIN CONSTANS-LIKE 10"/>
    <property type="match status" value="1"/>
</dbReference>
<dbReference type="OrthoDB" id="153872at2759"/>
<feature type="domain" description="B box-type" evidence="4">
    <location>
        <begin position="1"/>
        <end position="47"/>
    </location>
</feature>
<dbReference type="InterPro" id="IPR049808">
    <property type="entry name" value="CONSTANS-like_Bbox1"/>
</dbReference>
<evidence type="ECO:0000256" key="2">
    <source>
        <dbReference type="ARBA" id="ARBA00022771"/>
    </source>
</evidence>
<dbReference type="Gramene" id="OE9A031554T1">
    <property type="protein sequence ID" value="OE9A031554C1"/>
    <property type="gene ID" value="OE9A031554"/>
</dbReference>
<gene>
    <name evidence="5" type="ORF">OLEA9_A031554</name>
</gene>
<sequence>MIIRGCELCSAEAAIYCASDSAFLCRSCDSNVHEANFLVARHLRQTVCSQCKGFTGNFISGVGLKTLSIMCSSCCSPSTGIDLNSDSLLSSSTSICVSSTTTRKEAYSDRRETYGFDSTTSFTDNSCEFMPGKCMKNQRELNSIRSESLSKVDWKTEGVLVKWSRKLGLRSNDAVRMACDALRACLDQWTTLPFRVCLAASMWLGLGLCGDRLALKRLAEMSGVPAKLILVAQSKLHRLLKARRQHRRDHQLEEGWAECSA</sequence>
<accession>A0A8S0V2V1</accession>
<comment type="caution">
    <text evidence="5">The sequence shown here is derived from an EMBL/GenBank/DDBJ whole genome shotgun (WGS) entry which is preliminary data.</text>
</comment>
<protein>
    <submittedName>
        <fullName evidence="5">B-box zinc finger 32-like</fullName>
    </submittedName>
</protein>
<dbReference type="Pfam" id="PF00643">
    <property type="entry name" value="zf-B_box"/>
    <property type="match status" value="1"/>
</dbReference>
<dbReference type="PANTHER" id="PTHR31717:SF81">
    <property type="entry name" value="B-BOX ZINC FINGER PROTEIN 32-LIKE"/>
    <property type="match status" value="1"/>
</dbReference>
<evidence type="ECO:0000259" key="4">
    <source>
        <dbReference type="SMART" id="SM00336"/>
    </source>
</evidence>
<dbReference type="CDD" id="cd19821">
    <property type="entry name" value="Bbox1_BBX-like"/>
    <property type="match status" value="1"/>
</dbReference>
<keyword evidence="6" id="KW-1185">Reference proteome</keyword>
<name>A0A8S0V2V1_OLEEU</name>